<reference evidence="1 2" key="2">
    <citation type="journal article" date="2017" name="Front. Plant Sci.">
        <title>Gene Classification and Mining of Molecular Markers Useful in Red Clover (Trifolium pratense) Breeding.</title>
        <authorList>
            <person name="Istvanek J."/>
            <person name="Dluhosova J."/>
            <person name="Dluhos P."/>
            <person name="Patkova L."/>
            <person name="Nedelnik J."/>
            <person name="Repkova J."/>
        </authorList>
    </citation>
    <scope>NUCLEOTIDE SEQUENCE [LARGE SCALE GENOMIC DNA]</scope>
    <source>
        <strain evidence="2">cv. Tatra</strain>
        <tissue evidence="1">Young leaves</tissue>
    </source>
</reference>
<proteinExistence type="predicted"/>
<sequence length="71" mass="8482">EQLQAIEALKLKDLKVKNYLFQSIERSIMETILVRNTSKDIWDAMKRKYQGSTKVKRAHLQALKRDFKFLK</sequence>
<gene>
    <name evidence="1" type="ORF">L195_g060668</name>
</gene>
<dbReference type="EMBL" id="ASHM01141842">
    <property type="protein sequence ID" value="PNX61446.1"/>
    <property type="molecule type" value="Genomic_DNA"/>
</dbReference>
<organism evidence="1 2">
    <name type="scientific">Trifolium pratense</name>
    <name type="common">Red clover</name>
    <dbReference type="NCBI Taxonomy" id="57577"/>
    <lineage>
        <taxon>Eukaryota</taxon>
        <taxon>Viridiplantae</taxon>
        <taxon>Streptophyta</taxon>
        <taxon>Embryophyta</taxon>
        <taxon>Tracheophyta</taxon>
        <taxon>Spermatophyta</taxon>
        <taxon>Magnoliopsida</taxon>
        <taxon>eudicotyledons</taxon>
        <taxon>Gunneridae</taxon>
        <taxon>Pentapetalae</taxon>
        <taxon>rosids</taxon>
        <taxon>fabids</taxon>
        <taxon>Fabales</taxon>
        <taxon>Fabaceae</taxon>
        <taxon>Papilionoideae</taxon>
        <taxon>50 kb inversion clade</taxon>
        <taxon>NPAAA clade</taxon>
        <taxon>Hologalegina</taxon>
        <taxon>IRL clade</taxon>
        <taxon>Trifolieae</taxon>
        <taxon>Trifolium</taxon>
    </lineage>
</organism>
<feature type="non-terminal residue" evidence="1">
    <location>
        <position position="1"/>
    </location>
</feature>
<dbReference type="PANTHER" id="PTHR35317:SF27">
    <property type="entry name" value="RETROVIRUS-RELATED POL POLYPROTEIN FROM TRANSPOSON TNT 1-94"/>
    <property type="match status" value="1"/>
</dbReference>
<evidence type="ECO:0000313" key="2">
    <source>
        <dbReference type="Proteomes" id="UP000236291"/>
    </source>
</evidence>
<evidence type="ECO:0000313" key="1">
    <source>
        <dbReference type="EMBL" id="PNX61446.1"/>
    </source>
</evidence>
<comment type="caution">
    <text evidence="1">The sequence shown here is derived from an EMBL/GenBank/DDBJ whole genome shotgun (WGS) entry which is preliminary data.</text>
</comment>
<protein>
    <submittedName>
        <fullName evidence="1">Retrovirus-related Pol polyprotein from transposon TNT 1-94</fullName>
    </submittedName>
</protein>
<dbReference type="AlphaFoldDB" id="A0A2K3K5B0"/>
<name>A0A2K3K5B0_TRIPR</name>
<reference evidence="1 2" key="1">
    <citation type="journal article" date="2014" name="Am. J. Bot.">
        <title>Genome assembly and annotation for red clover (Trifolium pratense; Fabaceae).</title>
        <authorList>
            <person name="Istvanek J."/>
            <person name="Jaros M."/>
            <person name="Krenek A."/>
            <person name="Repkova J."/>
        </authorList>
    </citation>
    <scope>NUCLEOTIDE SEQUENCE [LARGE SCALE GENOMIC DNA]</scope>
    <source>
        <strain evidence="2">cv. Tatra</strain>
        <tissue evidence="1">Young leaves</tissue>
    </source>
</reference>
<accession>A0A2K3K5B0</accession>
<dbReference type="Proteomes" id="UP000236291">
    <property type="component" value="Unassembled WGS sequence"/>
</dbReference>
<dbReference type="PANTHER" id="PTHR35317">
    <property type="entry name" value="OS04G0629600 PROTEIN"/>
    <property type="match status" value="1"/>
</dbReference>
<dbReference type="Pfam" id="PF14223">
    <property type="entry name" value="Retrotran_gag_2"/>
    <property type="match status" value="1"/>
</dbReference>